<name>A0ABS4W3I5_9PSEU</name>
<dbReference type="Gene3D" id="3.30.9.10">
    <property type="entry name" value="D-Amino Acid Oxidase, subunit A, domain 2"/>
    <property type="match status" value="1"/>
</dbReference>
<dbReference type="PRINTS" id="PR00420">
    <property type="entry name" value="RNGMNOXGNASE"/>
</dbReference>
<evidence type="ECO:0000256" key="1">
    <source>
        <dbReference type="ARBA" id="ARBA00022630"/>
    </source>
</evidence>
<keyword evidence="1" id="KW-0285">Flavoprotein</keyword>
<dbReference type="InterPro" id="IPR050641">
    <property type="entry name" value="RIFMO-like"/>
</dbReference>
<evidence type="ECO:0000256" key="2">
    <source>
        <dbReference type="ARBA" id="ARBA00022827"/>
    </source>
</evidence>
<sequence length="412" mass="44346">MTRRHESRTQVGIVGAGPAGLVLAALLARAGIDSVVLEARSRSYIEARVRAGVLEAPTVDLLREAGVAGRLDREGMGHTGISLRFAEAPGGPAEDHRIDFADLVGRGITVYGQQEVVKDLLADRIDDAGLPVEFEVSDVDLHDVTTDAPSITYTAADGTAHRLRCDVVAGCDGFHGVARTVAAGAGGELTTAERVYPFGWLGVLAKAAPTTDELVYAHHDNGFALYSMRSPEVTRLYLQVPPDADAGDWSQDRIWDELQTRLACDGFTLNEGEFLEKPSVTGMRSMVASPMRRGRLFLAGDAAHIVPPTGAKGMNLAIADVRVLADAVERYYRDGDESGFDAYSATCLRRVWRAEHFSWFMTSMLHRFDPATEAGDAFGVGLQRSQLRYTATSRAAATSLAENYVGLPHGAV</sequence>
<dbReference type="EC" id="1.14.13.2" evidence="4"/>
<keyword evidence="2" id="KW-0274">FAD</keyword>
<dbReference type="SUPFAM" id="SSF51905">
    <property type="entry name" value="FAD/NAD(P)-binding domain"/>
    <property type="match status" value="1"/>
</dbReference>
<dbReference type="NCBIfam" id="NF006091">
    <property type="entry name" value="PRK08243.1"/>
    <property type="match status" value="1"/>
</dbReference>
<evidence type="ECO:0000313" key="4">
    <source>
        <dbReference type="EMBL" id="MBP2370523.1"/>
    </source>
</evidence>
<gene>
    <name evidence="4" type="ORF">JOF36_006219</name>
</gene>
<dbReference type="EMBL" id="JAGINU010000001">
    <property type="protein sequence ID" value="MBP2370523.1"/>
    <property type="molecule type" value="Genomic_DNA"/>
</dbReference>
<dbReference type="PANTHER" id="PTHR43004:SF3">
    <property type="entry name" value="P-HYDROXYBENZOATE HYDROXYLASE"/>
    <property type="match status" value="1"/>
</dbReference>
<dbReference type="GO" id="GO:0018659">
    <property type="term" value="F:4-hydroxybenzoate 3-monooxygenase activity"/>
    <property type="evidence" value="ECO:0007669"/>
    <property type="project" value="UniProtKB-EC"/>
</dbReference>
<reference evidence="4 5" key="1">
    <citation type="submission" date="2021-03" db="EMBL/GenBank/DDBJ databases">
        <title>Sequencing the genomes of 1000 actinobacteria strains.</title>
        <authorList>
            <person name="Klenk H.-P."/>
        </authorList>
    </citation>
    <scope>NUCLEOTIDE SEQUENCE [LARGE SCALE GENOMIC DNA]</scope>
    <source>
        <strain evidence="4 5">DSM 45256</strain>
    </source>
</reference>
<accession>A0ABS4W3I5</accession>
<dbReference type="Proteomes" id="UP001519295">
    <property type="component" value="Unassembled WGS sequence"/>
</dbReference>
<feature type="domain" description="FAD-binding" evidence="3">
    <location>
        <begin position="8"/>
        <end position="358"/>
    </location>
</feature>
<keyword evidence="5" id="KW-1185">Reference proteome</keyword>
<protein>
    <submittedName>
        <fullName evidence="4">p-hydroxybenzoate 3-monooxygenase</fullName>
        <ecNumber evidence="4">1.14.13.2</ecNumber>
    </submittedName>
</protein>
<dbReference type="Gene3D" id="3.50.50.60">
    <property type="entry name" value="FAD/NAD(P)-binding domain"/>
    <property type="match status" value="1"/>
</dbReference>
<evidence type="ECO:0000259" key="3">
    <source>
        <dbReference type="Pfam" id="PF01494"/>
    </source>
</evidence>
<dbReference type="Pfam" id="PF01494">
    <property type="entry name" value="FAD_binding_3"/>
    <property type="match status" value="1"/>
</dbReference>
<dbReference type="PANTHER" id="PTHR43004">
    <property type="entry name" value="TRK SYSTEM POTASSIUM UPTAKE PROTEIN"/>
    <property type="match status" value="1"/>
</dbReference>
<evidence type="ECO:0000313" key="5">
    <source>
        <dbReference type="Proteomes" id="UP001519295"/>
    </source>
</evidence>
<dbReference type="InterPro" id="IPR036188">
    <property type="entry name" value="FAD/NAD-bd_sf"/>
</dbReference>
<dbReference type="RefSeq" id="WP_210033860.1">
    <property type="nucleotide sequence ID" value="NZ_JAGINU010000001.1"/>
</dbReference>
<keyword evidence="4" id="KW-0560">Oxidoreductase</keyword>
<comment type="caution">
    <text evidence="4">The sequence shown here is derived from an EMBL/GenBank/DDBJ whole genome shotgun (WGS) entry which is preliminary data.</text>
</comment>
<proteinExistence type="predicted"/>
<dbReference type="InterPro" id="IPR002938">
    <property type="entry name" value="FAD-bd"/>
</dbReference>
<dbReference type="SUPFAM" id="SSF54373">
    <property type="entry name" value="FAD-linked reductases, C-terminal domain"/>
    <property type="match status" value="1"/>
</dbReference>
<organism evidence="4 5">
    <name type="scientific">Pseudonocardia parietis</name>
    <dbReference type="NCBI Taxonomy" id="570936"/>
    <lineage>
        <taxon>Bacteria</taxon>
        <taxon>Bacillati</taxon>
        <taxon>Actinomycetota</taxon>
        <taxon>Actinomycetes</taxon>
        <taxon>Pseudonocardiales</taxon>
        <taxon>Pseudonocardiaceae</taxon>
        <taxon>Pseudonocardia</taxon>
    </lineage>
</organism>